<keyword evidence="5" id="KW-1185">Reference proteome</keyword>
<accession>A0ABX8RJG0</accession>
<dbReference type="EMBL" id="CP078145">
    <property type="protein sequence ID" value="QXN88430.1"/>
    <property type="molecule type" value="Genomic_DNA"/>
</dbReference>
<dbReference type="RefSeq" id="WP_218469313.1">
    <property type="nucleotide sequence ID" value="NZ_BAABJN010000008.1"/>
</dbReference>
<reference evidence="4 5" key="1">
    <citation type="submission" date="2021-07" db="EMBL/GenBank/DDBJ databases">
        <title>Whole Genome Sequence of Nocardia Iowensis.</title>
        <authorList>
            <person name="Lamm A."/>
            <person name="Collins-Fairclough A.M."/>
            <person name="Bunk B."/>
            <person name="Sproer C."/>
        </authorList>
    </citation>
    <scope>NUCLEOTIDE SEQUENCE [LARGE SCALE GENOMIC DNA]</scope>
    <source>
        <strain evidence="4 5">NRRL 5646</strain>
    </source>
</reference>
<feature type="DNA-binding region" description="H-T-H motif" evidence="2">
    <location>
        <begin position="39"/>
        <end position="58"/>
    </location>
</feature>
<name>A0ABX8RJG0_NOCIO</name>
<organism evidence="4 5">
    <name type="scientific">Nocardia iowensis</name>
    <dbReference type="NCBI Taxonomy" id="204891"/>
    <lineage>
        <taxon>Bacteria</taxon>
        <taxon>Bacillati</taxon>
        <taxon>Actinomycetota</taxon>
        <taxon>Actinomycetes</taxon>
        <taxon>Mycobacteriales</taxon>
        <taxon>Nocardiaceae</taxon>
        <taxon>Nocardia</taxon>
    </lineage>
</organism>
<evidence type="ECO:0000313" key="5">
    <source>
        <dbReference type="Proteomes" id="UP000694257"/>
    </source>
</evidence>
<sequence length="220" mass="24237">MSGADRRRRPQQVRARESRERILTAAAQLFAERGIADTSTNRIAAQAGMSIGSLYRYFADKDNIVEELRERVLSELEERFAATVLTGLTVSPREAVAASLRAIVEVVAQREGLVRALAAEATVQGVGLPDLERRLLVLTRAYLLHQLGPGPQEELEVRAFVMANAGLAASLRFALGPTPAVDRDRLITETADMIGDWLDAVAHRREDGGRLPRQDRSTIR</sequence>
<dbReference type="PANTHER" id="PTHR30055">
    <property type="entry name" value="HTH-TYPE TRANSCRIPTIONAL REGULATOR RUTR"/>
    <property type="match status" value="1"/>
</dbReference>
<dbReference type="InterPro" id="IPR001647">
    <property type="entry name" value="HTH_TetR"/>
</dbReference>
<feature type="domain" description="HTH tetR-type" evidence="3">
    <location>
        <begin position="16"/>
        <end position="76"/>
    </location>
</feature>
<evidence type="ECO:0000259" key="3">
    <source>
        <dbReference type="PROSITE" id="PS50977"/>
    </source>
</evidence>
<evidence type="ECO:0000256" key="1">
    <source>
        <dbReference type="ARBA" id="ARBA00023125"/>
    </source>
</evidence>
<keyword evidence="1 2" id="KW-0238">DNA-binding</keyword>
<dbReference type="Proteomes" id="UP000694257">
    <property type="component" value="Chromosome"/>
</dbReference>
<protein>
    <submittedName>
        <fullName evidence="4">TetR/AcrR family transcriptional regulator</fullName>
    </submittedName>
</protein>
<dbReference type="PANTHER" id="PTHR30055:SF201">
    <property type="entry name" value="TRANSCRIPTIONAL REGULATORY PROTEIN"/>
    <property type="match status" value="1"/>
</dbReference>
<dbReference type="Pfam" id="PF00440">
    <property type="entry name" value="TetR_N"/>
    <property type="match status" value="1"/>
</dbReference>
<dbReference type="PROSITE" id="PS50977">
    <property type="entry name" value="HTH_TETR_2"/>
    <property type="match status" value="1"/>
</dbReference>
<evidence type="ECO:0000313" key="4">
    <source>
        <dbReference type="EMBL" id="QXN88430.1"/>
    </source>
</evidence>
<proteinExistence type="predicted"/>
<dbReference type="InterPro" id="IPR050109">
    <property type="entry name" value="HTH-type_TetR-like_transc_reg"/>
</dbReference>
<evidence type="ECO:0000256" key="2">
    <source>
        <dbReference type="PROSITE-ProRule" id="PRU00335"/>
    </source>
</evidence>
<gene>
    <name evidence="4" type="ORF">KV110_22800</name>
</gene>